<dbReference type="NCBIfam" id="TIGR03461">
    <property type="entry name" value="pabC_Proteo"/>
    <property type="match status" value="1"/>
</dbReference>
<keyword evidence="4 12" id="KW-0663">Pyridoxal phosphate</keyword>
<evidence type="ECO:0000256" key="7">
    <source>
        <dbReference type="ARBA" id="ARBA00035633"/>
    </source>
</evidence>
<dbReference type="Proteomes" id="UP001500604">
    <property type="component" value="Unassembled WGS sequence"/>
</dbReference>
<proteinExistence type="inferred from homology"/>
<accession>A0ABP8VA26</accession>
<dbReference type="PROSITE" id="PS00770">
    <property type="entry name" value="AA_TRANSFER_CLASS_4"/>
    <property type="match status" value="1"/>
</dbReference>
<keyword evidence="5" id="KW-0289">Folate biosynthesis</keyword>
<dbReference type="InterPro" id="IPR017824">
    <property type="entry name" value="Aminodeoxychorismate_lyase_IV"/>
</dbReference>
<evidence type="ECO:0000313" key="14">
    <source>
        <dbReference type="Proteomes" id="UP001500604"/>
    </source>
</evidence>
<dbReference type="CDD" id="cd01559">
    <property type="entry name" value="ADCL_like"/>
    <property type="match status" value="1"/>
</dbReference>
<comment type="pathway">
    <text evidence="7">Cofactor biosynthesis; tetrahydrofolate biosynthesis; 4-aminobenzoate from chorismate: step 2/2.</text>
</comment>
<evidence type="ECO:0000256" key="12">
    <source>
        <dbReference type="RuleBase" id="RU004516"/>
    </source>
</evidence>
<gene>
    <name evidence="13" type="primary">pabC</name>
    <name evidence="13" type="ORF">GCM10023116_46870</name>
</gene>
<name>A0ABP8VA26_9GAMM</name>
<protein>
    <recommendedName>
        <fullName evidence="8 10">Aminodeoxychorismate lyase</fullName>
        <ecNumber evidence="8 10">4.1.3.38</ecNumber>
    </recommendedName>
</protein>
<dbReference type="InterPro" id="IPR018300">
    <property type="entry name" value="Aminotrans_IV_CS"/>
</dbReference>
<sequence>MITANVWVDGEPCSVVPSGDRGLAYGDGVFETVKVVSGQMTLDDYHWNRLQDSCHRLGIDTDIVFLQQTVSRFLAERASGILKMIVTRGSGGRGYSPKGCRSRCILSWHDLPEYPAAYWQDGITLYACATELGLQPSLAGIKHLNRLEQVVARSEWDDSRYAEGLLKDLNGNLIEGTMTNLFLVTSEGLSTPDLKMSGVAGVMRQWILDNMPQYGIKTQVCDIVPDALHQVSEVFVCNSVNGVWPVVAYADMRWAPGPVTRRVQSAVSGMLNV</sequence>
<evidence type="ECO:0000256" key="9">
    <source>
        <dbReference type="ARBA" id="ARBA00049529"/>
    </source>
</evidence>
<reference evidence="14" key="1">
    <citation type="journal article" date="2019" name="Int. J. Syst. Evol. Microbiol.">
        <title>The Global Catalogue of Microorganisms (GCM) 10K type strain sequencing project: providing services to taxonomists for standard genome sequencing and annotation.</title>
        <authorList>
            <consortium name="The Broad Institute Genomics Platform"/>
            <consortium name="The Broad Institute Genome Sequencing Center for Infectious Disease"/>
            <person name="Wu L."/>
            <person name="Ma J."/>
        </authorList>
    </citation>
    <scope>NUCLEOTIDE SEQUENCE [LARGE SCALE GENOMIC DNA]</scope>
    <source>
        <strain evidence="14">JCM 17805</strain>
    </source>
</reference>
<evidence type="ECO:0000256" key="5">
    <source>
        <dbReference type="ARBA" id="ARBA00022909"/>
    </source>
</evidence>
<dbReference type="InterPro" id="IPR043132">
    <property type="entry name" value="BCAT-like_C"/>
</dbReference>
<dbReference type="Gene3D" id="3.20.10.10">
    <property type="entry name" value="D-amino Acid Aminotransferase, subunit A, domain 2"/>
    <property type="match status" value="1"/>
</dbReference>
<dbReference type="GO" id="GO:0016829">
    <property type="term" value="F:lyase activity"/>
    <property type="evidence" value="ECO:0007669"/>
    <property type="project" value="UniProtKB-KW"/>
</dbReference>
<comment type="subunit">
    <text evidence="3">Homodimer.</text>
</comment>
<comment type="caution">
    <text evidence="13">The sequence shown here is derived from an EMBL/GenBank/DDBJ whole genome shotgun (WGS) entry which is preliminary data.</text>
</comment>
<evidence type="ECO:0000256" key="4">
    <source>
        <dbReference type="ARBA" id="ARBA00022898"/>
    </source>
</evidence>
<dbReference type="Gene3D" id="3.30.470.10">
    <property type="match status" value="1"/>
</dbReference>
<dbReference type="InterPro" id="IPR043131">
    <property type="entry name" value="BCAT-like_N"/>
</dbReference>
<keyword evidence="6 13" id="KW-0456">Lyase</keyword>
<dbReference type="PANTHER" id="PTHR42743:SF2">
    <property type="entry name" value="AMINODEOXYCHORISMATE LYASE"/>
    <property type="match status" value="1"/>
</dbReference>
<evidence type="ECO:0000256" key="8">
    <source>
        <dbReference type="ARBA" id="ARBA00035676"/>
    </source>
</evidence>
<comment type="catalytic activity">
    <reaction evidence="9">
        <text>4-amino-4-deoxychorismate = 4-aminobenzoate + pyruvate + H(+)</text>
        <dbReference type="Rhea" id="RHEA:16201"/>
        <dbReference type="ChEBI" id="CHEBI:15361"/>
        <dbReference type="ChEBI" id="CHEBI:15378"/>
        <dbReference type="ChEBI" id="CHEBI:17836"/>
        <dbReference type="ChEBI" id="CHEBI:58406"/>
        <dbReference type="EC" id="4.1.3.38"/>
    </reaction>
</comment>
<dbReference type="EMBL" id="BAABFL010000475">
    <property type="protein sequence ID" value="GAA4652403.1"/>
    <property type="molecule type" value="Genomic_DNA"/>
</dbReference>
<dbReference type="InterPro" id="IPR036038">
    <property type="entry name" value="Aminotransferase-like"/>
</dbReference>
<dbReference type="SUPFAM" id="SSF56752">
    <property type="entry name" value="D-aminoacid aminotransferase-like PLP-dependent enzymes"/>
    <property type="match status" value="1"/>
</dbReference>
<keyword evidence="14" id="KW-1185">Reference proteome</keyword>
<evidence type="ECO:0000256" key="1">
    <source>
        <dbReference type="ARBA" id="ARBA00001933"/>
    </source>
</evidence>
<evidence type="ECO:0000256" key="10">
    <source>
        <dbReference type="NCBIfam" id="TIGR03461"/>
    </source>
</evidence>
<evidence type="ECO:0000256" key="3">
    <source>
        <dbReference type="ARBA" id="ARBA00011738"/>
    </source>
</evidence>
<dbReference type="InterPro" id="IPR001544">
    <property type="entry name" value="Aminotrans_IV"/>
</dbReference>
<dbReference type="PANTHER" id="PTHR42743">
    <property type="entry name" value="AMINO-ACID AMINOTRANSFERASE"/>
    <property type="match status" value="1"/>
</dbReference>
<dbReference type="RefSeq" id="WP_345198964.1">
    <property type="nucleotide sequence ID" value="NZ_BAABFL010000475.1"/>
</dbReference>
<dbReference type="EC" id="4.1.3.38" evidence="8 10"/>
<dbReference type="Pfam" id="PF01063">
    <property type="entry name" value="Aminotran_4"/>
    <property type="match status" value="1"/>
</dbReference>
<evidence type="ECO:0000256" key="6">
    <source>
        <dbReference type="ARBA" id="ARBA00023239"/>
    </source>
</evidence>
<evidence type="ECO:0000313" key="13">
    <source>
        <dbReference type="EMBL" id="GAA4652403.1"/>
    </source>
</evidence>
<evidence type="ECO:0000256" key="2">
    <source>
        <dbReference type="ARBA" id="ARBA00009320"/>
    </source>
</evidence>
<dbReference type="NCBIfam" id="NF004761">
    <property type="entry name" value="PRK06092.1"/>
    <property type="match status" value="1"/>
</dbReference>
<organism evidence="13 14">
    <name type="scientific">Kistimonas scapharcae</name>
    <dbReference type="NCBI Taxonomy" id="1036133"/>
    <lineage>
        <taxon>Bacteria</taxon>
        <taxon>Pseudomonadati</taxon>
        <taxon>Pseudomonadota</taxon>
        <taxon>Gammaproteobacteria</taxon>
        <taxon>Oceanospirillales</taxon>
        <taxon>Endozoicomonadaceae</taxon>
        <taxon>Kistimonas</taxon>
    </lineage>
</organism>
<dbReference type="InterPro" id="IPR050571">
    <property type="entry name" value="Class-IV_PLP-Dep_Aminotrnsfr"/>
</dbReference>
<evidence type="ECO:0000256" key="11">
    <source>
        <dbReference type="RuleBase" id="RU004106"/>
    </source>
</evidence>
<comment type="similarity">
    <text evidence="2 11">Belongs to the class-IV pyridoxal-phosphate-dependent aminotransferase family.</text>
</comment>
<comment type="cofactor">
    <cofactor evidence="1 12">
        <name>pyridoxal 5'-phosphate</name>
        <dbReference type="ChEBI" id="CHEBI:597326"/>
    </cofactor>
</comment>